<name>A0A174I2Z2_9CLOT</name>
<feature type="domain" description="Exonuclease" evidence="5">
    <location>
        <begin position="4"/>
        <end position="171"/>
    </location>
</feature>
<dbReference type="RefSeq" id="WP_052330684.1">
    <property type="nucleotide sequence ID" value="NZ_CYZV01000058.1"/>
</dbReference>
<dbReference type="GO" id="GO:0003887">
    <property type="term" value="F:DNA-directed DNA polymerase activity"/>
    <property type="evidence" value="ECO:0007669"/>
    <property type="project" value="UniProtKB-EC"/>
</dbReference>
<reference evidence="6 7" key="1">
    <citation type="submission" date="2015-09" db="EMBL/GenBank/DDBJ databases">
        <authorList>
            <consortium name="Pathogen Informatics"/>
        </authorList>
    </citation>
    <scope>NUCLEOTIDE SEQUENCE [LARGE SCALE GENOMIC DNA]</scope>
    <source>
        <strain evidence="6 7">2789STDY5834855</strain>
    </source>
</reference>
<keyword evidence="2" id="KW-0378">Hydrolase</keyword>
<dbReference type="SMART" id="SM00479">
    <property type="entry name" value="EXOIII"/>
    <property type="match status" value="1"/>
</dbReference>
<dbReference type="EMBL" id="CYZV01000058">
    <property type="protein sequence ID" value="CUO81563.1"/>
    <property type="molecule type" value="Genomic_DNA"/>
</dbReference>
<evidence type="ECO:0000256" key="4">
    <source>
        <dbReference type="SAM" id="Coils"/>
    </source>
</evidence>
<keyword evidence="4" id="KW-0175">Coiled coil</keyword>
<dbReference type="OrthoDB" id="9776650at2"/>
<evidence type="ECO:0000313" key="6">
    <source>
        <dbReference type="EMBL" id="CUO81563.1"/>
    </source>
</evidence>
<dbReference type="SUPFAM" id="SSF53098">
    <property type="entry name" value="Ribonuclease H-like"/>
    <property type="match status" value="1"/>
</dbReference>
<dbReference type="PANTHER" id="PTHR30231:SF4">
    <property type="entry name" value="PROTEIN NEN2"/>
    <property type="match status" value="1"/>
</dbReference>
<accession>A0A174I2Z2</accession>
<protein>
    <submittedName>
        <fullName evidence="6">DNA polymerase III PolC</fullName>
        <ecNumber evidence="6">2.7.7.7</ecNumber>
    </submittedName>
</protein>
<dbReference type="EC" id="2.7.7.7" evidence="6"/>
<keyword evidence="1" id="KW-0540">Nuclease</keyword>
<dbReference type="InterPro" id="IPR036397">
    <property type="entry name" value="RNaseH_sf"/>
</dbReference>
<dbReference type="AlphaFoldDB" id="A0A174I2Z2"/>
<dbReference type="GO" id="GO:0003676">
    <property type="term" value="F:nucleic acid binding"/>
    <property type="evidence" value="ECO:0007669"/>
    <property type="project" value="InterPro"/>
</dbReference>
<evidence type="ECO:0000256" key="3">
    <source>
        <dbReference type="ARBA" id="ARBA00022839"/>
    </source>
</evidence>
<dbReference type="GeneID" id="83013572"/>
<gene>
    <name evidence="6" type="primary">polC_2</name>
    <name evidence="6" type="ORF">ERS852470_03446</name>
</gene>
<keyword evidence="6" id="KW-0548">Nucleotidyltransferase</keyword>
<keyword evidence="3" id="KW-0269">Exonuclease</keyword>
<dbReference type="GO" id="GO:0008408">
    <property type="term" value="F:3'-5' exonuclease activity"/>
    <property type="evidence" value="ECO:0007669"/>
    <property type="project" value="TreeGrafter"/>
</dbReference>
<dbReference type="PANTHER" id="PTHR30231">
    <property type="entry name" value="DNA POLYMERASE III SUBUNIT EPSILON"/>
    <property type="match status" value="1"/>
</dbReference>
<evidence type="ECO:0000256" key="1">
    <source>
        <dbReference type="ARBA" id="ARBA00022722"/>
    </source>
</evidence>
<dbReference type="InterPro" id="IPR013520">
    <property type="entry name" value="Ribonucl_H"/>
</dbReference>
<evidence type="ECO:0000313" key="7">
    <source>
        <dbReference type="Proteomes" id="UP000095558"/>
    </source>
</evidence>
<feature type="coiled-coil region" evidence="4">
    <location>
        <begin position="257"/>
        <end position="319"/>
    </location>
</feature>
<evidence type="ECO:0000256" key="2">
    <source>
        <dbReference type="ARBA" id="ARBA00022801"/>
    </source>
</evidence>
<evidence type="ECO:0000259" key="5">
    <source>
        <dbReference type="SMART" id="SM00479"/>
    </source>
</evidence>
<sequence length="401" mass="47523">MKYEKVVLDFETTGLSSKYDEILQVSAIDQDGNVLINEYCKPKSISTWEEAEAIHKISPAMVFDKKPFEDYVEILTDILTNAAEIIIYNADFEVGFLKKYGVEFNTNIYDLMYEFAEVYGQWNEYYGNYTWKSLDDCCLYYGYYLDNAHNSLEDCKATLYCYNKVINKEDRYDGKEYVGKTVKEFLDESWIKVNNKSITLHIYPIGAKRKNWYFYGEIKAYEDVKYNELLDCKIHEVSYTTPRYLSIYVDSFLQGDYDLLQKEVEKLKKQNSELEEETKKLRNARYENYKLYTEANEKVVKLEKKINKMKEKLGLVLKEKKKVPVFNSYGFYTAEYCRTTKKPMIQPSEYRAFKDVLLSQTRCKEIKKPVREGEEIYAFLRVRNGYCALYYRNVKGGNKDD</sequence>
<dbReference type="Pfam" id="PF00929">
    <property type="entry name" value="RNase_T"/>
    <property type="match status" value="1"/>
</dbReference>
<dbReference type="InterPro" id="IPR012337">
    <property type="entry name" value="RNaseH-like_sf"/>
</dbReference>
<proteinExistence type="predicted"/>
<dbReference type="Gene3D" id="3.30.420.10">
    <property type="entry name" value="Ribonuclease H-like superfamily/Ribonuclease H"/>
    <property type="match status" value="1"/>
</dbReference>
<keyword evidence="6" id="KW-0808">Transferase</keyword>
<dbReference type="CDD" id="cd06127">
    <property type="entry name" value="DEDDh"/>
    <property type="match status" value="1"/>
</dbReference>
<organism evidence="6 7">
    <name type="scientific">Clostridium disporicum</name>
    <dbReference type="NCBI Taxonomy" id="84024"/>
    <lineage>
        <taxon>Bacteria</taxon>
        <taxon>Bacillati</taxon>
        <taxon>Bacillota</taxon>
        <taxon>Clostridia</taxon>
        <taxon>Eubacteriales</taxon>
        <taxon>Clostridiaceae</taxon>
        <taxon>Clostridium</taxon>
    </lineage>
</organism>
<dbReference type="Proteomes" id="UP000095558">
    <property type="component" value="Unassembled WGS sequence"/>
</dbReference>